<gene>
    <name evidence="1" type="ORF">FSP39_017402</name>
</gene>
<comment type="caution">
    <text evidence="1">The sequence shown here is derived from an EMBL/GenBank/DDBJ whole genome shotgun (WGS) entry which is preliminary data.</text>
</comment>
<accession>A0AA88XJG8</accession>
<protein>
    <submittedName>
        <fullName evidence="1">Uncharacterized protein</fullName>
    </submittedName>
</protein>
<dbReference type="Proteomes" id="UP001186944">
    <property type="component" value="Unassembled WGS sequence"/>
</dbReference>
<evidence type="ECO:0000313" key="1">
    <source>
        <dbReference type="EMBL" id="KAK3086363.1"/>
    </source>
</evidence>
<name>A0AA88XJG8_PINIB</name>
<proteinExistence type="predicted"/>
<organism evidence="1 2">
    <name type="scientific">Pinctada imbricata</name>
    <name type="common">Atlantic pearl-oyster</name>
    <name type="synonym">Pinctada martensii</name>
    <dbReference type="NCBI Taxonomy" id="66713"/>
    <lineage>
        <taxon>Eukaryota</taxon>
        <taxon>Metazoa</taxon>
        <taxon>Spiralia</taxon>
        <taxon>Lophotrochozoa</taxon>
        <taxon>Mollusca</taxon>
        <taxon>Bivalvia</taxon>
        <taxon>Autobranchia</taxon>
        <taxon>Pteriomorphia</taxon>
        <taxon>Pterioida</taxon>
        <taxon>Pterioidea</taxon>
        <taxon>Pteriidae</taxon>
        <taxon>Pinctada</taxon>
    </lineage>
</organism>
<sequence>MHVKFRTLISVFIVSGWHRRFASRTGATNLQFYRLVPELKKEAETVSIAAQLVDEQQLTRYQRDTYRRQQGQLFDLWDRYEDRAIKTSAFLTAVGKIFR</sequence>
<evidence type="ECO:0000313" key="2">
    <source>
        <dbReference type="Proteomes" id="UP001186944"/>
    </source>
</evidence>
<keyword evidence="2" id="KW-1185">Reference proteome</keyword>
<dbReference type="EMBL" id="VSWD01000012">
    <property type="protein sequence ID" value="KAK3086363.1"/>
    <property type="molecule type" value="Genomic_DNA"/>
</dbReference>
<dbReference type="AlphaFoldDB" id="A0AA88XJG8"/>
<reference evidence="1" key="1">
    <citation type="submission" date="2019-08" db="EMBL/GenBank/DDBJ databases">
        <title>The improved chromosome-level genome for the pearl oyster Pinctada fucata martensii using PacBio sequencing and Hi-C.</title>
        <authorList>
            <person name="Zheng Z."/>
        </authorList>
    </citation>
    <scope>NUCLEOTIDE SEQUENCE</scope>
    <source>
        <strain evidence="1">ZZ-2019</strain>
        <tissue evidence="1">Adductor muscle</tissue>
    </source>
</reference>